<feature type="site" description="Activates thiol group during catalysis" evidence="13">
    <location>
        <position position="248"/>
    </location>
</feature>
<comment type="pathway">
    <text evidence="2 15">Carbohydrate degradation; glycolysis; pyruvate from D-glyceraldehyde 3-phosphate: step 1/5.</text>
</comment>
<comment type="function">
    <text evidence="8">May play an important role in regulating the switch between different pathways for energy production during spermiogenesis and in the spermatozoon. Required for sperm motility and male fertility.</text>
</comment>
<dbReference type="GO" id="GO:0004365">
    <property type="term" value="F:glyceraldehyde-3-phosphate dehydrogenase (NAD+) (phosphorylating) activity"/>
    <property type="evidence" value="ECO:0007669"/>
    <property type="project" value="UniProtKB-UniRule"/>
</dbReference>
<organism evidence="18 19">
    <name type="scientific">Colobus angolensis palliatus</name>
    <name type="common">Peters' Angolan colobus</name>
    <dbReference type="NCBI Taxonomy" id="336983"/>
    <lineage>
        <taxon>Eukaryota</taxon>
        <taxon>Metazoa</taxon>
        <taxon>Chordata</taxon>
        <taxon>Craniata</taxon>
        <taxon>Vertebrata</taxon>
        <taxon>Euteleostomi</taxon>
        <taxon>Mammalia</taxon>
        <taxon>Eutheria</taxon>
        <taxon>Euarchontoglires</taxon>
        <taxon>Primates</taxon>
        <taxon>Haplorrhini</taxon>
        <taxon>Catarrhini</taxon>
        <taxon>Cercopithecidae</taxon>
        <taxon>Colobinae</taxon>
        <taxon>Colobus</taxon>
    </lineage>
</organism>
<feature type="binding site" evidence="11">
    <location>
        <position position="300"/>
    </location>
    <ligand>
        <name>D-glyceraldehyde 3-phosphate</name>
        <dbReference type="ChEBI" id="CHEBI:59776"/>
    </ligand>
</feature>
<dbReference type="Gene3D" id="3.40.50.720">
    <property type="entry name" value="NAD(P)-binding Rossmann-like Domain"/>
    <property type="match status" value="1"/>
</dbReference>
<dbReference type="InterPro" id="IPR020831">
    <property type="entry name" value="GlycerAld/Erythrose_P_DH"/>
</dbReference>
<dbReference type="SUPFAM" id="SSF51735">
    <property type="entry name" value="NAD(P)-binding Rossmann-fold domains"/>
    <property type="match status" value="1"/>
</dbReference>
<proteinExistence type="inferred from homology"/>
<evidence type="ECO:0000256" key="16">
    <source>
        <dbReference type="SAM" id="MobiDB-lite"/>
    </source>
</evidence>
<feature type="domain" description="Glyceraldehyde 3-phosphate dehydrogenase NAD(P) binding" evidence="17">
    <location>
        <begin position="73"/>
        <end position="221"/>
    </location>
</feature>
<evidence type="ECO:0000256" key="12">
    <source>
        <dbReference type="PIRSR" id="PIRSR000149-3"/>
    </source>
</evidence>
<feature type="binding site" evidence="11">
    <location>
        <position position="251"/>
    </location>
    <ligand>
        <name>D-glyceraldehyde 3-phosphate</name>
        <dbReference type="ChEBI" id="CHEBI:59776"/>
    </ligand>
</feature>
<evidence type="ECO:0000256" key="6">
    <source>
        <dbReference type="ARBA" id="ARBA00023027"/>
    </source>
</evidence>
<evidence type="ECO:0000256" key="15">
    <source>
        <dbReference type="RuleBase" id="RU361160"/>
    </source>
</evidence>
<evidence type="ECO:0000259" key="17">
    <source>
        <dbReference type="SMART" id="SM00846"/>
    </source>
</evidence>
<dbReference type="Pfam" id="PF00044">
    <property type="entry name" value="Gp_dh_N"/>
    <property type="match status" value="1"/>
</dbReference>
<keyword evidence="7 15" id="KW-0324">Glycolysis</keyword>
<dbReference type="EC" id="1.2.1.12" evidence="15"/>
<evidence type="ECO:0000313" key="18">
    <source>
        <dbReference type="Ensembl" id="ENSCANP00000007728.1"/>
    </source>
</evidence>
<dbReference type="CDD" id="cd05214">
    <property type="entry name" value="GAPDH_I_N"/>
    <property type="match status" value="1"/>
</dbReference>
<evidence type="ECO:0000256" key="9">
    <source>
        <dbReference type="ARBA" id="ARBA00047698"/>
    </source>
</evidence>
<keyword evidence="4" id="KW-0963">Cytoplasm</keyword>
<comment type="catalytic activity">
    <reaction evidence="9 15">
        <text>D-glyceraldehyde 3-phosphate + phosphate + NAD(+) = (2R)-3-phospho-glyceroyl phosphate + NADH + H(+)</text>
        <dbReference type="Rhea" id="RHEA:10300"/>
        <dbReference type="ChEBI" id="CHEBI:15378"/>
        <dbReference type="ChEBI" id="CHEBI:43474"/>
        <dbReference type="ChEBI" id="CHEBI:57540"/>
        <dbReference type="ChEBI" id="CHEBI:57604"/>
        <dbReference type="ChEBI" id="CHEBI:57945"/>
        <dbReference type="ChEBI" id="CHEBI:59776"/>
        <dbReference type="EC" id="1.2.1.12"/>
    </reaction>
</comment>
<evidence type="ECO:0000256" key="11">
    <source>
        <dbReference type="PIRSR" id="PIRSR000149-2"/>
    </source>
</evidence>
<evidence type="ECO:0000256" key="10">
    <source>
        <dbReference type="PIRSR" id="PIRSR000149-1"/>
    </source>
</evidence>
<dbReference type="FunFam" id="3.30.360.10:FF:000001">
    <property type="entry name" value="Glyceraldehyde-3-phosphate dehydrogenase"/>
    <property type="match status" value="1"/>
</dbReference>
<comment type="similarity">
    <text evidence="3 14">Belongs to the glyceraldehyde-3-phosphate dehydrogenase family.</text>
</comment>
<dbReference type="GO" id="GO:0006096">
    <property type="term" value="P:glycolytic process"/>
    <property type="evidence" value="ECO:0007669"/>
    <property type="project" value="UniProtKB-UniPathway"/>
</dbReference>
<feature type="binding site" evidence="11">
    <location>
        <begin position="280"/>
        <end position="281"/>
    </location>
    <ligand>
        <name>D-glyceraldehyde 3-phosphate</name>
        <dbReference type="ChEBI" id="CHEBI:59776"/>
    </ligand>
</feature>
<dbReference type="GO" id="GO:0006006">
    <property type="term" value="P:glucose metabolic process"/>
    <property type="evidence" value="ECO:0007669"/>
    <property type="project" value="InterPro"/>
</dbReference>
<comment type="subunit">
    <text evidence="15">Homotetramer.</text>
</comment>
<dbReference type="PRINTS" id="PR00078">
    <property type="entry name" value="G3PDHDRGNASE"/>
</dbReference>
<evidence type="ECO:0000313" key="19">
    <source>
        <dbReference type="Proteomes" id="UP000233080"/>
    </source>
</evidence>
<keyword evidence="6 12" id="KW-0520">NAD</keyword>
<comment type="subcellular location">
    <subcellularLocation>
        <location evidence="1">Cytoplasm</location>
    </subcellularLocation>
</comment>
<dbReference type="Gene3D" id="3.30.360.10">
    <property type="entry name" value="Dihydrodipicolinate Reductase, domain 2"/>
    <property type="match status" value="1"/>
</dbReference>
<evidence type="ECO:0000256" key="13">
    <source>
        <dbReference type="PIRSR" id="PIRSR000149-4"/>
    </source>
</evidence>
<dbReference type="PIRSF" id="PIRSF000149">
    <property type="entry name" value="GAP_DH"/>
    <property type="match status" value="1"/>
</dbReference>
<feature type="active site" description="Nucleophile" evidence="10">
    <location>
        <position position="221"/>
    </location>
</feature>
<accession>A0A2K5HTP5</accession>
<dbReference type="STRING" id="336983.ENSCANP00000007728"/>
<dbReference type="GO" id="GO:0005829">
    <property type="term" value="C:cytosol"/>
    <property type="evidence" value="ECO:0007669"/>
    <property type="project" value="TreeGrafter"/>
</dbReference>
<dbReference type="InterPro" id="IPR020830">
    <property type="entry name" value="GlycerAld_3-P_DH_AS"/>
</dbReference>
<feature type="compositionally biased region" description="Pro residues" evidence="16">
    <location>
        <begin position="53"/>
        <end position="67"/>
    </location>
</feature>
<evidence type="ECO:0000256" key="2">
    <source>
        <dbReference type="ARBA" id="ARBA00004869"/>
    </source>
</evidence>
<reference evidence="18" key="1">
    <citation type="submission" date="2025-08" db="UniProtKB">
        <authorList>
            <consortium name="Ensembl"/>
        </authorList>
    </citation>
    <scope>IDENTIFICATION</scope>
</reference>
<feature type="binding site" evidence="12">
    <location>
        <begin position="82"/>
        <end position="83"/>
    </location>
    <ligand>
        <name>NAD(+)</name>
        <dbReference type="ChEBI" id="CHEBI:57540"/>
    </ligand>
</feature>
<feature type="binding site" evidence="12">
    <location>
        <position position="190"/>
    </location>
    <ligand>
        <name>NAD(+)</name>
        <dbReference type="ChEBI" id="CHEBI:57540"/>
    </ligand>
</feature>
<keyword evidence="19" id="KW-1185">Reference proteome</keyword>
<protein>
    <recommendedName>
        <fullName evidence="15">Glyceraldehyde-3-phosphate dehydrogenase</fullName>
        <ecNumber evidence="15">1.2.1.12</ecNumber>
    </recommendedName>
</protein>
<dbReference type="InterPro" id="IPR006424">
    <property type="entry name" value="Glyceraldehyde-3-P_DH_1"/>
</dbReference>
<dbReference type="GO" id="GO:0051287">
    <property type="term" value="F:NAD binding"/>
    <property type="evidence" value="ECO:0007669"/>
    <property type="project" value="UniProtKB-UniRule"/>
</dbReference>
<dbReference type="OMA" id="PNMARQN"/>
<reference evidence="18" key="2">
    <citation type="submission" date="2025-09" db="UniProtKB">
        <authorList>
            <consortium name="Ensembl"/>
        </authorList>
    </citation>
    <scope>IDENTIFICATION</scope>
</reference>
<dbReference type="PANTHER" id="PTHR10836">
    <property type="entry name" value="GLYCERALDEHYDE 3-PHOSPHATE DEHYDROGENASE"/>
    <property type="match status" value="1"/>
</dbReference>
<dbReference type="InterPro" id="IPR020828">
    <property type="entry name" value="GlycerAld_3-P_DH_NAD(P)-bd"/>
</dbReference>
<evidence type="ECO:0000256" key="5">
    <source>
        <dbReference type="ARBA" id="ARBA00023002"/>
    </source>
</evidence>
<feature type="region of interest" description="Disordered" evidence="16">
    <location>
        <begin position="24"/>
        <end position="69"/>
    </location>
</feature>
<dbReference type="InterPro" id="IPR036291">
    <property type="entry name" value="NAD(P)-bd_dom_sf"/>
</dbReference>
<dbReference type="SMART" id="SM00846">
    <property type="entry name" value="Gp_dh_N"/>
    <property type="match status" value="1"/>
</dbReference>
<dbReference type="SUPFAM" id="SSF55347">
    <property type="entry name" value="Glyceraldehyde-3-phosphate dehydrogenase-like, C-terminal domain"/>
    <property type="match status" value="1"/>
</dbReference>
<evidence type="ECO:0000256" key="3">
    <source>
        <dbReference type="ARBA" id="ARBA00007406"/>
    </source>
</evidence>
<dbReference type="PROSITE" id="PS00071">
    <property type="entry name" value="GAPDH"/>
    <property type="match status" value="1"/>
</dbReference>
<dbReference type="AlphaFoldDB" id="A0A2K5HTP5"/>
<feature type="binding site" evidence="12">
    <location>
        <position position="103"/>
    </location>
    <ligand>
        <name>NAD(+)</name>
        <dbReference type="ChEBI" id="CHEBI:57540"/>
    </ligand>
</feature>
<dbReference type="CDD" id="cd18126">
    <property type="entry name" value="GAPDH_I_C"/>
    <property type="match status" value="1"/>
</dbReference>
<dbReference type="PANTHER" id="PTHR10836:SF79">
    <property type="entry name" value="GLYCERALDEHYDE-3-PHOSPHATE DEHYDROGENASE, TESTIS-SPECIFIC"/>
    <property type="match status" value="1"/>
</dbReference>
<evidence type="ECO:0000256" key="1">
    <source>
        <dbReference type="ARBA" id="ARBA00004496"/>
    </source>
</evidence>
<feature type="binding site" evidence="11">
    <location>
        <begin position="220"/>
        <end position="222"/>
    </location>
    <ligand>
        <name>D-glyceraldehyde 3-phosphate</name>
        <dbReference type="ChEBI" id="CHEBI:59776"/>
    </ligand>
</feature>
<dbReference type="InterPro" id="IPR020829">
    <property type="entry name" value="GlycerAld_3-P_DH_cat"/>
</dbReference>
<name>A0A2K5HTP5_COLAP</name>
<evidence type="ECO:0000256" key="14">
    <source>
        <dbReference type="RuleBase" id="RU000397"/>
    </source>
</evidence>
<evidence type="ECO:0000256" key="4">
    <source>
        <dbReference type="ARBA" id="ARBA00022490"/>
    </source>
</evidence>
<dbReference type="UniPathway" id="UPA00109">
    <property type="reaction ID" value="UER00184"/>
</dbReference>
<dbReference type="Pfam" id="PF02800">
    <property type="entry name" value="Gp_dh_C"/>
    <property type="match status" value="1"/>
</dbReference>
<dbReference type="NCBIfam" id="TIGR01534">
    <property type="entry name" value="GAPDH-I"/>
    <property type="match status" value="1"/>
</dbReference>
<dbReference type="Proteomes" id="UP000233080">
    <property type="component" value="Unassembled WGS sequence"/>
</dbReference>
<dbReference type="GO" id="GO:0050661">
    <property type="term" value="F:NADP binding"/>
    <property type="evidence" value="ECO:0007669"/>
    <property type="project" value="InterPro"/>
</dbReference>
<dbReference type="FunFam" id="3.40.50.720:FF:000020">
    <property type="entry name" value="Glyceraldehyde-3-phosphate dehydrogenase"/>
    <property type="match status" value="1"/>
</dbReference>
<evidence type="ECO:0000256" key="7">
    <source>
        <dbReference type="ARBA" id="ARBA00023152"/>
    </source>
</evidence>
<evidence type="ECO:0000256" key="8">
    <source>
        <dbReference type="ARBA" id="ARBA00037650"/>
    </source>
</evidence>
<sequence>MSKRDVVLTNVTVVQLLRQPCPELREASPPLEKASVCPQLNREPTPVREEIKPSPPPRPATPPPKMGPVPRELTVGINGFGRIGRLVLRACMEKGVKVVAVNDPFIDPEYMVYMFKYDSTHGRYKGSVEFRNGQLVVDNREISVYQCKEPKQIPWRDVGSPYVVESTGVYLSIEAASDHISAGAQRVVISAPSPDAPTFVMGVNENDYNPGSMNIVSNASCTTNCLAPLAKVIHERFGIVEGLMTTVHSYTATQKTVDGPSRKAWRDGRGAHQNIIPASTGAAKAVTKGKAGAWPGMAFRVPTPDVSVVDLTCRLAQPAPYSAIKEAIKAAAKGPMAGILAYTEDEVVSTDFVGDSHSSIFDAKAGIALNDNFVKLIAWYDNEYGYSHRVVDLLRYMFSRDK</sequence>
<dbReference type="Ensembl" id="ENSCANT00000028729.1">
    <property type="protein sequence ID" value="ENSCANP00000007728.1"/>
    <property type="gene ID" value="ENSCANG00000025416.1"/>
</dbReference>
<keyword evidence="12" id="KW-0547">Nucleotide-binding</keyword>
<keyword evidence="5 15" id="KW-0560">Oxidoreductase</keyword>
<feature type="binding site" evidence="12">
    <location>
        <position position="382"/>
    </location>
    <ligand>
        <name>NAD(+)</name>
        <dbReference type="ChEBI" id="CHEBI:57540"/>
    </ligand>
</feature>